<reference evidence="3" key="1">
    <citation type="submission" date="2024-07" db="EMBL/GenBank/DDBJ databases">
        <title>Two chromosome-level genome assemblies of Korean endemic species Abeliophyllum distichum and Forsythia ovata (Oleaceae).</title>
        <authorList>
            <person name="Jang H."/>
        </authorList>
    </citation>
    <scope>NUCLEOTIDE SEQUENCE [LARGE SCALE GENOMIC DNA]</scope>
</reference>
<proteinExistence type="predicted"/>
<evidence type="ECO:0000313" key="3">
    <source>
        <dbReference type="Proteomes" id="UP001604336"/>
    </source>
</evidence>
<dbReference type="Proteomes" id="UP001604336">
    <property type="component" value="Unassembled WGS sequence"/>
</dbReference>
<evidence type="ECO:0000256" key="1">
    <source>
        <dbReference type="SAM" id="Phobius"/>
    </source>
</evidence>
<keyword evidence="1" id="KW-1133">Transmembrane helix</keyword>
<feature type="transmembrane region" description="Helical" evidence="1">
    <location>
        <begin position="79"/>
        <end position="104"/>
    </location>
</feature>
<dbReference type="PANTHER" id="PTHR31170">
    <property type="entry name" value="BNAC04G53230D PROTEIN"/>
    <property type="match status" value="1"/>
</dbReference>
<dbReference type="PANTHER" id="PTHR31170:SF25">
    <property type="entry name" value="BNAA09G04570D PROTEIN"/>
    <property type="match status" value="1"/>
</dbReference>
<comment type="caution">
    <text evidence="2">The sequence shown here is derived from an EMBL/GenBank/DDBJ whole genome shotgun (WGS) entry which is preliminary data.</text>
</comment>
<dbReference type="InterPro" id="IPR004158">
    <property type="entry name" value="DUF247_pln"/>
</dbReference>
<dbReference type="EMBL" id="JBFOLK010000002">
    <property type="protein sequence ID" value="KAL2534997.1"/>
    <property type="molecule type" value="Genomic_DNA"/>
</dbReference>
<name>A0ABD1VCN7_9LAMI</name>
<protein>
    <submittedName>
        <fullName evidence="2">Uncharacterized protein</fullName>
    </submittedName>
</protein>
<dbReference type="AlphaFoldDB" id="A0ABD1VCN7"/>
<organism evidence="2 3">
    <name type="scientific">Abeliophyllum distichum</name>
    <dbReference type="NCBI Taxonomy" id="126358"/>
    <lineage>
        <taxon>Eukaryota</taxon>
        <taxon>Viridiplantae</taxon>
        <taxon>Streptophyta</taxon>
        <taxon>Embryophyta</taxon>
        <taxon>Tracheophyta</taxon>
        <taxon>Spermatophyta</taxon>
        <taxon>Magnoliopsida</taxon>
        <taxon>eudicotyledons</taxon>
        <taxon>Gunneridae</taxon>
        <taxon>Pentapetalae</taxon>
        <taxon>asterids</taxon>
        <taxon>lamiids</taxon>
        <taxon>Lamiales</taxon>
        <taxon>Oleaceae</taxon>
        <taxon>Forsythieae</taxon>
        <taxon>Abeliophyllum</taxon>
    </lineage>
</organism>
<keyword evidence="1" id="KW-0472">Membrane</keyword>
<accession>A0ABD1VCN7</accession>
<keyword evidence="3" id="KW-1185">Reference proteome</keyword>
<evidence type="ECO:0000313" key="2">
    <source>
        <dbReference type="EMBL" id="KAL2534997.1"/>
    </source>
</evidence>
<keyword evidence="1" id="KW-0812">Transmembrane</keyword>
<sequence length="105" mass="12093">MDSFIDHAEDVKQHRKKGILLNNLGSDEQLAQLFNELANDLVPDPRAYADVKDLIEKHCKNKRRVWIAEWMHNHFSSPWTVLAFLSAIFAIALSLVQTYLAVFLT</sequence>
<dbReference type="Pfam" id="PF03140">
    <property type="entry name" value="DUF247"/>
    <property type="match status" value="1"/>
</dbReference>
<gene>
    <name evidence="2" type="ORF">Adt_08348</name>
</gene>